<reference evidence="2 3" key="1">
    <citation type="submission" date="2016-11" db="EMBL/GenBank/DDBJ databases">
        <authorList>
            <person name="Jaros S."/>
            <person name="Januszkiewicz K."/>
            <person name="Wedrychowicz H."/>
        </authorList>
    </citation>
    <scope>NUCLEOTIDE SEQUENCE [LARGE SCALE GENOMIC DNA]</scope>
    <source>
        <strain evidence="2 3">DSM 4740</strain>
    </source>
</reference>
<name>A0A1M7J454_9GAMM</name>
<sequence length="203" mass="22586">MKNYFKELTLAVIVSGVFLSGCGSRLTPEDMMVNIKQQTIYGMSRETDPSTNITTISSSGETTDIYYNGYGEKTGERPSTLMDEPELKGVVKIHPDGRTEYFLVHSLNKESDIISSRYSSACRSDNETTFSADGTVVGPTPGEFHEIDSGWYGFVRINVDRDTFRTIAASDSLVVRSCLDYQDIVSEAEINALRKVFNESINQ</sequence>
<evidence type="ECO:0008006" key="5">
    <source>
        <dbReference type="Google" id="ProtNLM"/>
    </source>
</evidence>
<proteinExistence type="predicted"/>
<dbReference type="Proteomes" id="UP000321726">
    <property type="component" value="Unassembled WGS sequence"/>
</dbReference>
<evidence type="ECO:0000313" key="4">
    <source>
        <dbReference type="Proteomes" id="UP000321726"/>
    </source>
</evidence>
<dbReference type="RefSeq" id="WP_073436111.1">
    <property type="nucleotide sequence ID" value="NZ_BJXU01000088.1"/>
</dbReference>
<dbReference type="EMBL" id="FRCA01000008">
    <property type="protein sequence ID" value="SHM47722.1"/>
    <property type="molecule type" value="Genomic_DNA"/>
</dbReference>
<dbReference type="PROSITE" id="PS51257">
    <property type="entry name" value="PROKAR_LIPOPROTEIN"/>
    <property type="match status" value="1"/>
</dbReference>
<evidence type="ECO:0000313" key="2">
    <source>
        <dbReference type="EMBL" id="SHM47722.1"/>
    </source>
</evidence>
<evidence type="ECO:0000313" key="3">
    <source>
        <dbReference type="Proteomes" id="UP000184123"/>
    </source>
</evidence>
<keyword evidence="4" id="KW-1185">Reference proteome</keyword>
<accession>A0A1M7J454</accession>
<dbReference type="AlphaFoldDB" id="A0A1M7J454"/>
<protein>
    <recommendedName>
        <fullName evidence="5">Lipoprotein</fullName>
    </recommendedName>
</protein>
<evidence type="ECO:0000313" key="1">
    <source>
        <dbReference type="EMBL" id="GEN24307.1"/>
    </source>
</evidence>
<organism evidence="2 3">
    <name type="scientific">Halomonas cupida</name>
    <dbReference type="NCBI Taxonomy" id="44933"/>
    <lineage>
        <taxon>Bacteria</taxon>
        <taxon>Pseudomonadati</taxon>
        <taxon>Pseudomonadota</taxon>
        <taxon>Gammaproteobacteria</taxon>
        <taxon>Oceanospirillales</taxon>
        <taxon>Halomonadaceae</taxon>
        <taxon>Halomonas</taxon>
    </lineage>
</organism>
<dbReference type="EMBL" id="BJXU01000088">
    <property type="protein sequence ID" value="GEN24307.1"/>
    <property type="molecule type" value="Genomic_DNA"/>
</dbReference>
<gene>
    <name evidence="1" type="ORF">HCU01_22560</name>
    <name evidence="2" type="ORF">SAMN05660971_03098</name>
</gene>
<dbReference type="Proteomes" id="UP000184123">
    <property type="component" value="Unassembled WGS sequence"/>
</dbReference>
<reference evidence="1 4" key="2">
    <citation type="submission" date="2019-07" db="EMBL/GenBank/DDBJ databases">
        <title>Whole genome shotgun sequence of Halomonas cupida NBRC 102219.</title>
        <authorList>
            <person name="Hosoyama A."/>
            <person name="Uohara A."/>
            <person name="Ohji S."/>
            <person name="Ichikawa N."/>
        </authorList>
    </citation>
    <scope>NUCLEOTIDE SEQUENCE [LARGE SCALE GENOMIC DNA]</scope>
    <source>
        <strain evidence="1 4">NBRC 102219</strain>
    </source>
</reference>